<reference evidence="1 2" key="1">
    <citation type="journal article" date="2019" name="Nat. Ecol. Evol.">
        <title>Megaphylogeny resolves global patterns of mushroom evolution.</title>
        <authorList>
            <person name="Varga T."/>
            <person name="Krizsan K."/>
            <person name="Foldi C."/>
            <person name="Dima B."/>
            <person name="Sanchez-Garcia M."/>
            <person name="Sanchez-Ramirez S."/>
            <person name="Szollosi G.J."/>
            <person name="Szarkandi J.G."/>
            <person name="Papp V."/>
            <person name="Albert L."/>
            <person name="Andreopoulos W."/>
            <person name="Angelini C."/>
            <person name="Antonin V."/>
            <person name="Barry K.W."/>
            <person name="Bougher N.L."/>
            <person name="Buchanan P."/>
            <person name="Buyck B."/>
            <person name="Bense V."/>
            <person name="Catcheside P."/>
            <person name="Chovatia M."/>
            <person name="Cooper J."/>
            <person name="Damon W."/>
            <person name="Desjardin D."/>
            <person name="Finy P."/>
            <person name="Geml J."/>
            <person name="Haridas S."/>
            <person name="Hughes K."/>
            <person name="Justo A."/>
            <person name="Karasinski D."/>
            <person name="Kautmanova I."/>
            <person name="Kiss B."/>
            <person name="Kocsube S."/>
            <person name="Kotiranta H."/>
            <person name="LaButti K.M."/>
            <person name="Lechner B.E."/>
            <person name="Liimatainen K."/>
            <person name="Lipzen A."/>
            <person name="Lukacs Z."/>
            <person name="Mihaltcheva S."/>
            <person name="Morgado L.N."/>
            <person name="Niskanen T."/>
            <person name="Noordeloos M.E."/>
            <person name="Ohm R.A."/>
            <person name="Ortiz-Santana B."/>
            <person name="Ovrebo C."/>
            <person name="Racz N."/>
            <person name="Riley R."/>
            <person name="Savchenko A."/>
            <person name="Shiryaev A."/>
            <person name="Soop K."/>
            <person name="Spirin V."/>
            <person name="Szebenyi C."/>
            <person name="Tomsovsky M."/>
            <person name="Tulloss R.E."/>
            <person name="Uehling J."/>
            <person name="Grigoriev I.V."/>
            <person name="Vagvolgyi C."/>
            <person name="Papp T."/>
            <person name="Martin F.M."/>
            <person name="Miettinen O."/>
            <person name="Hibbett D.S."/>
            <person name="Nagy L.G."/>
        </authorList>
    </citation>
    <scope>NUCLEOTIDE SEQUENCE [LARGE SCALE GENOMIC DNA]</scope>
    <source>
        <strain evidence="1 2">FP101781</strain>
    </source>
</reference>
<keyword evidence="2" id="KW-1185">Reference proteome</keyword>
<gene>
    <name evidence="1" type="ORF">FA13DRAFT_636094</name>
</gene>
<dbReference type="EMBL" id="QPFP01000267">
    <property type="protein sequence ID" value="TEB18343.1"/>
    <property type="molecule type" value="Genomic_DNA"/>
</dbReference>
<protein>
    <submittedName>
        <fullName evidence="1">Uncharacterized protein</fullName>
    </submittedName>
</protein>
<accession>A0A4Y7SA27</accession>
<sequence length="95" mass="10851">MFTEVTLTRPPSFFNAAFTDFMYTCVAPRVAFANKVCISARPRSLRFTNVLLGFVNMLHGIDRVMKREDELYQVDSGRVFSVSRRYEPTSATSIT</sequence>
<organism evidence="1 2">
    <name type="scientific">Coprinellus micaceus</name>
    <name type="common">Glistening ink-cap mushroom</name>
    <name type="synonym">Coprinus micaceus</name>
    <dbReference type="NCBI Taxonomy" id="71717"/>
    <lineage>
        <taxon>Eukaryota</taxon>
        <taxon>Fungi</taxon>
        <taxon>Dikarya</taxon>
        <taxon>Basidiomycota</taxon>
        <taxon>Agaricomycotina</taxon>
        <taxon>Agaricomycetes</taxon>
        <taxon>Agaricomycetidae</taxon>
        <taxon>Agaricales</taxon>
        <taxon>Agaricineae</taxon>
        <taxon>Psathyrellaceae</taxon>
        <taxon>Coprinellus</taxon>
    </lineage>
</organism>
<evidence type="ECO:0000313" key="2">
    <source>
        <dbReference type="Proteomes" id="UP000298030"/>
    </source>
</evidence>
<proteinExistence type="predicted"/>
<comment type="caution">
    <text evidence="1">The sequence shown here is derived from an EMBL/GenBank/DDBJ whole genome shotgun (WGS) entry which is preliminary data.</text>
</comment>
<dbReference type="Proteomes" id="UP000298030">
    <property type="component" value="Unassembled WGS sequence"/>
</dbReference>
<name>A0A4Y7SA27_COPMI</name>
<evidence type="ECO:0000313" key="1">
    <source>
        <dbReference type="EMBL" id="TEB18343.1"/>
    </source>
</evidence>
<dbReference type="AlphaFoldDB" id="A0A4Y7SA27"/>